<name>A0NAU7_ANOGA</name>
<reference evidence="2 4" key="4">
    <citation type="journal article" date="2007" name="Genome Biol.">
        <title>Update of the Anopheles gambiae PEST genome assembly.</title>
        <authorList>
            <person name="Sharakhova M.V."/>
            <person name="Hammond M.P."/>
            <person name="Lobo N.F."/>
            <person name="Krzywinski J."/>
            <person name="Unger M.F."/>
            <person name="Hillenmeyer M.E."/>
            <person name="Bruggner R.V."/>
            <person name="Birney E."/>
            <person name="Collins F.H."/>
        </authorList>
    </citation>
    <scope>NUCLEOTIDE SEQUENCE [LARGE SCALE GENOMIC DNA]</scope>
    <source>
        <strain evidence="2 4">PEST</strain>
    </source>
</reference>
<reference evidence="3" key="6">
    <citation type="submission" date="2020-05" db="UniProtKB">
        <authorList>
            <consortium name="EnsemblMetazoa"/>
        </authorList>
    </citation>
    <scope>IDENTIFICATION</scope>
    <source>
        <strain evidence="3">PEST</strain>
    </source>
</reference>
<accession>A0NAU7</accession>
<dbReference type="PaxDb" id="7165-AGAP012701-PA"/>
<reference evidence="2" key="2">
    <citation type="submission" date="2002-03" db="EMBL/GenBank/DDBJ databases">
        <authorList>
            <consortium name="The Anopheles Genome Sequencing Consortium"/>
        </authorList>
    </citation>
    <scope>NUCLEOTIDE SEQUENCE</scope>
    <source>
        <strain evidence="2">PEST</strain>
    </source>
</reference>
<sequence length="413" mass="42196">IPSEPCIAASAYGAQMPSSIATMPSSTGSLYTMTPPTSVAVTSSIVSSTRMATATLLPSGTFIRTVAPSTPAQTTYVVASSTATTSTVASSHYIHSAWRAPPPTPAPIFSMQPTSIKFPSGTIIRMVQPGVNPQTNPTVPVPSIGMPSTARLPCGRTVQIGQLALNVPGASVMHSSGTATISTAQPSTNPTNRPALVSVPSLGTSTAPMLPYGTTIRTIVPSATVTSPSTTVTATAQSGTSYSDDTSASTSTVYATSLQMAASSLHSPVSALRPSVKPLPGTTKATPIASYSSGRSTAPSIHITSIELLPSLTMTPPESPQIKSIGSDSATSQLAVSRCTQPSTSGILIKDSSVVPTKSKSGTITENLPTAAIVSSETSQNLDSSISSLESMVDMLPDFDSNNDTIPKNQEHI</sequence>
<reference evidence="2 4" key="3">
    <citation type="journal article" date="2004" name="Trends Parasitol.">
        <title>The Anopheles gambiae genome: an update.</title>
        <authorList>
            <person name="Mongin E."/>
            <person name="Louis C."/>
            <person name="Holt R.A."/>
            <person name="Birney E."/>
            <person name="Collins F.H."/>
        </authorList>
    </citation>
    <scope>NUCLEOTIDE SEQUENCE [LARGE SCALE GENOMIC DNA]</scope>
    <source>
        <strain evidence="2 4">PEST</strain>
    </source>
</reference>
<feature type="non-terminal residue" evidence="2">
    <location>
        <position position="1"/>
    </location>
</feature>
<evidence type="ECO:0000313" key="3">
    <source>
        <dbReference type="EnsemblMetazoa" id="AGAP012701-PA"/>
    </source>
</evidence>
<proteinExistence type="predicted"/>
<reference evidence="2" key="5">
    <citation type="submission" date="2011-05" db="EMBL/GenBank/DDBJ databases">
        <authorList>
            <consortium name="VectorBase"/>
        </authorList>
    </citation>
    <scope>NUCLEOTIDE SEQUENCE</scope>
    <source>
        <strain evidence="2">PEST</strain>
    </source>
</reference>
<gene>
    <name evidence="2" type="ORF">AgaP_AGAP012701</name>
</gene>
<dbReference type="HOGENOM" id="CLU_666618_0_0_1"/>
<dbReference type="VEuPathDB" id="VectorBase:AGAP012701"/>
<dbReference type="STRING" id="7165.A0NAU7"/>
<feature type="non-terminal residue" evidence="2">
    <location>
        <position position="413"/>
    </location>
</feature>
<keyword evidence="4" id="KW-1185">Reference proteome</keyword>
<feature type="region of interest" description="Disordered" evidence="1">
    <location>
        <begin position="271"/>
        <end position="294"/>
    </location>
</feature>
<evidence type="ECO:0000313" key="4">
    <source>
        <dbReference type="Proteomes" id="UP000007062"/>
    </source>
</evidence>
<feature type="compositionally biased region" description="Polar residues" evidence="1">
    <location>
        <begin position="283"/>
        <end position="294"/>
    </location>
</feature>
<evidence type="ECO:0000313" key="2">
    <source>
        <dbReference type="EMBL" id="EAU77890.2"/>
    </source>
</evidence>
<dbReference type="AlphaFoldDB" id="A0NAU7"/>
<evidence type="ECO:0000256" key="1">
    <source>
        <dbReference type="SAM" id="MobiDB-lite"/>
    </source>
</evidence>
<dbReference type="EMBL" id="AAAB01006598">
    <property type="protein sequence ID" value="EAU77890.2"/>
    <property type="molecule type" value="Genomic_DNA"/>
</dbReference>
<reference evidence="2 4" key="1">
    <citation type="journal article" date="2002" name="Science">
        <title>The genome sequence of the malaria mosquito Anopheles gambiae.</title>
        <authorList>
            <person name="Holt R.A."/>
            <person name="Subramanian G.M."/>
            <person name="Halpern A."/>
            <person name="Sutton G.G."/>
            <person name="Charlab R."/>
            <person name="Nusskern D.R."/>
            <person name="Wincker P."/>
            <person name="Clark A.G."/>
            <person name="Ribeiro J.M."/>
            <person name="Wides R."/>
            <person name="Salzberg S.L."/>
            <person name="Loftus B."/>
            <person name="Yandell M."/>
            <person name="Majoros W.H."/>
            <person name="Rusch D.B."/>
            <person name="Lai Z."/>
            <person name="Kraft C.L."/>
            <person name="Abril J.F."/>
            <person name="Anthouard V."/>
            <person name="Arensburger P."/>
            <person name="Atkinson P.W."/>
            <person name="Baden H."/>
            <person name="de Berardinis V."/>
            <person name="Baldwin D."/>
            <person name="Benes V."/>
            <person name="Biedler J."/>
            <person name="Blass C."/>
            <person name="Bolanos R."/>
            <person name="Boscus D."/>
            <person name="Barnstead M."/>
            <person name="Cai S."/>
            <person name="Center A."/>
            <person name="Chaturverdi K."/>
            <person name="Christophides G.K."/>
            <person name="Chrystal M.A."/>
            <person name="Clamp M."/>
            <person name="Cravchik A."/>
            <person name="Curwen V."/>
            <person name="Dana A."/>
            <person name="Delcher A."/>
            <person name="Dew I."/>
            <person name="Evans C.A."/>
            <person name="Flanigan M."/>
            <person name="Grundschober-Freimoser A."/>
            <person name="Friedli L."/>
            <person name="Gu Z."/>
            <person name="Guan P."/>
            <person name="Guigo R."/>
            <person name="Hillenmeyer M.E."/>
            <person name="Hladun S.L."/>
            <person name="Hogan J.R."/>
            <person name="Hong Y.S."/>
            <person name="Hoover J."/>
            <person name="Jaillon O."/>
            <person name="Ke Z."/>
            <person name="Kodira C."/>
            <person name="Kokoza E."/>
            <person name="Koutsos A."/>
            <person name="Letunic I."/>
            <person name="Levitsky A."/>
            <person name="Liang Y."/>
            <person name="Lin J.J."/>
            <person name="Lobo N.F."/>
            <person name="Lopez J.R."/>
            <person name="Malek J.A."/>
            <person name="McIntosh T.C."/>
            <person name="Meister S."/>
            <person name="Miller J."/>
            <person name="Mobarry C."/>
            <person name="Mongin E."/>
            <person name="Murphy S.D."/>
            <person name="O'Brochta D.A."/>
            <person name="Pfannkoch C."/>
            <person name="Qi R."/>
            <person name="Regier M.A."/>
            <person name="Remington K."/>
            <person name="Shao H."/>
            <person name="Sharakhova M.V."/>
            <person name="Sitter C.D."/>
            <person name="Shetty J."/>
            <person name="Smith T.J."/>
            <person name="Strong R."/>
            <person name="Sun J."/>
            <person name="Thomasova D."/>
            <person name="Ton L.Q."/>
            <person name="Topalis P."/>
            <person name="Tu Z."/>
            <person name="Unger M.F."/>
            <person name="Walenz B."/>
            <person name="Wang A."/>
            <person name="Wang J."/>
            <person name="Wang M."/>
            <person name="Wang X."/>
            <person name="Woodford K.J."/>
            <person name="Wortman J.R."/>
            <person name="Wu M."/>
            <person name="Yao A."/>
            <person name="Zdobnov E.M."/>
            <person name="Zhang H."/>
            <person name="Zhao Q."/>
            <person name="Zhao S."/>
            <person name="Zhu S.C."/>
            <person name="Zhimulev I."/>
            <person name="Coluzzi M."/>
            <person name="della Torre A."/>
            <person name="Roth C.W."/>
            <person name="Louis C."/>
            <person name="Kalush F."/>
            <person name="Mural R.J."/>
            <person name="Myers E.W."/>
            <person name="Adams M.D."/>
            <person name="Smith H.O."/>
            <person name="Broder S."/>
            <person name="Gardner M.J."/>
            <person name="Fraser C.M."/>
            <person name="Birney E."/>
            <person name="Bork P."/>
            <person name="Brey P.T."/>
            <person name="Venter J.C."/>
            <person name="Weissenbach J."/>
            <person name="Kafatos F.C."/>
            <person name="Collins F.H."/>
            <person name="Hoffman S.L."/>
        </authorList>
    </citation>
    <scope>NUCLEOTIDE SEQUENCE [LARGE SCALE GENOMIC DNA]</scope>
    <source>
        <strain evidence="2 4">PEST</strain>
    </source>
</reference>
<organism evidence="2">
    <name type="scientific">Anopheles gambiae</name>
    <name type="common">African malaria mosquito</name>
    <dbReference type="NCBI Taxonomy" id="7165"/>
    <lineage>
        <taxon>Eukaryota</taxon>
        <taxon>Metazoa</taxon>
        <taxon>Ecdysozoa</taxon>
        <taxon>Arthropoda</taxon>
        <taxon>Hexapoda</taxon>
        <taxon>Insecta</taxon>
        <taxon>Pterygota</taxon>
        <taxon>Neoptera</taxon>
        <taxon>Endopterygota</taxon>
        <taxon>Diptera</taxon>
        <taxon>Nematocera</taxon>
        <taxon>Culicoidea</taxon>
        <taxon>Culicidae</taxon>
        <taxon>Anophelinae</taxon>
        <taxon>Anopheles</taxon>
    </lineage>
</organism>
<protein>
    <submittedName>
        <fullName evidence="2">AGAP012701-PA</fullName>
    </submittedName>
</protein>
<dbReference type="EnsemblMetazoa" id="AGAP012701-RA">
    <property type="protein sequence ID" value="AGAP012701-PA"/>
    <property type="gene ID" value="AGAP012701"/>
</dbReference>
<dbReference type="Proteomes" id="UP000007062">
    <property type="component" value="Unassembled WGS sequence"/>
</dbReference>